<sequence length="715" mass="81309">MAKYILLDGPPYANGSTHVGHAINKVLKDLVVKTRIPSHRVQFQPGWDCHGLPIELKIAKDESNAASSPLKIRELARQVAYNAIATQKHSFKHESNAASSPLKIRELARQVAHNAIATQKHSFKRWGVTADWSKPYLTMDPSYVANQLDIFATLHEKGYVYRSFKPIYWSPSSKSALAESELEYKDKHKSIAAFFRFNLINLDLDKLGLGSLKSEKKPSHIFALIWTTTPWTLPLNDVVAYSDSLKYAVVEFEDAKQQNLPIKEYYIVAQNLVPSISQTLQRPLKVLTVVEPSIFQDTFYRHCFYNNVASPLVPASHVSASIGTGLVHTSYAHGFDDYKIALSRDEKIECFVNEEGKYTRQMGYDLEGKDVITQGSKAVLQLLKKNVVHSYNYIHSYPYDWRTKKPVIIRSSKQWFIDVSTVSQKAVEFVDKNLKIDENQKTSLISQLSHRPAWCISRQRAWGVPIPAIIDSQNEAYMNSKFIQSTATKIRQQNDTDYWWKASMNELLEDSDVRKCLNLSSSKNEEYQKGSDIMDVWVDSGVAWHTIGKDKVANCVSEGIDQFRGWFQSLILTSLAARDLPPYKQILVHGFSVDDKNRKMSKSVGNVIDPDWITDGTMNQKALGADGLRLWVALYGSEGTSDVKLGPQVLNELELKLKQIRNIYKFLLGALDGYNGEKPKQLKLLDKFIIHETKQFAEKARCHFDNFRFRAVANE</sequence>
<reference evidence="2" key="1">
    <citation type="submission" date="2022-11" db="UniProtKB">
        <authorList>
            <consortium name="WormBaseParasite"/>
        </authorList>
    </citation>
    <scope>IDENTIFICATION</scope>
</reference>
<protein>
    <submittedName>
        <fullName evidence="2">Isoleucine--tRNA ligase</fullName>
    </submittedName>
</protein>
<evidence type="ECO:0000313" key="2">
    <source>
        <dbReference type="WBParaSite" id="ES5_v2.g9797.t1"/>
    </source>
</evidence>
<organism evidence="1 2">
    <name type="scientific">Panagrolaimus sp. ES5</name>
    <dbReference type="NCBI Taxonomy" id="591445"/>
    <lineage>
        <taxon>Eukaryota</taxon>
        <taxon>Metazoa</taxon>
        <taxon>Ecdysozoa</taxon>
        <taxon>Nematoda</taxon>
        <taxon>Chromadorea</taxon>
        <taxon>Rhabditida</taxon>
        <taxon>Tylenchina</taxon>
        <taxon>Panagrolaimomorpha</taxon>
        <taxon>Panagrolaimoidea</taxon>
        <taxon>Panagrolaimidae</taxon>
        <taxon>Panagrolaimus</taxon>
    </lineage>
</organism>
<proteinExistence type="predicted"/>
<dbReference type="WBParaSite" id="ES5_v2.g9797.t1">
    <property type="protein sequence ID" value="ES5_v2.g9797.t1"/>
    <property type="gene ID" value="ES5_v2.g9797"/>
</dbReference>
<accession>A0AC34GY92</accession>
<evidence type="ECO:0000313" key="1">
    <source>
        <dbReference type="Proteomes" id="UP000887579"/>
    </source>
</evidence>
<dbReference type="Proteomes" id="UP000887579">
    <property type="component" value="Unplaced"/>
</dbReference>
<name>A0AC34GY92_9BILA</name>